<proteinExistence type="predicted"/>
<evidence type="ECO:0000256" key="1">
    <source>
        <dbReference type="SAM" id="MobiDB-lite"/>
    </source>
</evidence>
<accession>A0A1I2TDU0</accession>
<protein>
    <recommendedName>
        <fullName evidence="5">Lipoprotein LpqE</fullName>
    </recommendedName>
</protein>
<evidence type="ECO:0000313" key="4">
    <source>
        <dbReference type="Proteomes" id="UP000199065"/>
    </source>
</evidence>
<evidence type="ECO:0008006" key="5">
    <source>
        <dbReference type="Google" id="ProtNLM"/>
    </source>
</evidence>
<dbReference type="STRING" id="185761.SAMN05660282_01365"/>
<name>A0A1I2TDU0_9CORY</name>
<feature type="region of interest" description="Disordered" evidence="1">
    <location>
        <begin position="181"/>
        <end position="208"/>
    </location>
</feature>
<feature type="chain" id="PRO_5039033632" description="Lipoprotein LpqE" evidence="2">
    <location>
        <begin position="32"/>
        <end position="208"/>
    </location>
</feature>
<feature type="compositionally biased region" description="Basic and acidic residues" evidence="1">
    <location>
        <begin position="184"/>
        <end position="208"/>
    </location>
</feature>
<organism evidence="3 4">
    <name type="scientific">Corynebacterium spheniscorum</name>
    <dbReference type="NCBI Taxonomy" id="185761"/>
    <lineage>
        <taxon>Bacteria</taxon>
        <taxon>Bacillati</taxon>
        <taxon>Actinomycetota</taxon>
        <taxon>Actinomycetes</taxon>
        <taxon>Mycobacteriales</taxon>
        <taxon>Corynebacteriaceae</taxon>
        <taxon>Corynebacterium</taxon>
    </lineage>
</organism>
<keyword evidence="2" id="KW-0732">Signal</keyword>
<evidence type="ECO:0000256" key="2">
    <source>
        <dbReference type="SAM" id="SignalP"/>
    </source>
</evidence>
<evidence type="ECO:0000313" key="3">
    <source>
        <dbReference type="EMBL" id="SFG60471.1"/>
    </source>
</evidence>
<dbReference type="AlphaFoldDB" id="A0A1I2TDU0"/>
<dbReference type="EMBL" id="FOPJ01000007">
    <property type="protein sequence ID" value="SFG60471.1"/>
    <property type="molecule type" value="Genomic_DNA"/>
</dbReference>
<dbReference type="PROSITE" id="PS51257">
    <property type="entry name" value="PROKAR_LIPOPROTEIN"/>
    <property type="match status" value="1"/>
</dbReference>
<gene>
    <name evidence="3" type="ORF">SAMN05660282_01365</name>
</gene>
<reference evidence="3 4" key="1">
    <citation type="submission" date="2016-10" db="EMBL/GenBank/DDBJ databases">
        <authorList>
            <person name="de Groot N.N."/>
        </authorList>
    </citation>
    <scope>NUCLEOTIDE SEQUENCE [LARGE SCALE GENOMIC DNA]</scope>
    <source>
        <strain>J11</strain>
        <strain evidence="4">PG 39</strain>
    </source>
</reference>
<feature type="signal peptide" evidence="2">
    <location>
        <begin position="1"/>
        <end position="31"/>
    </location>
</feature>
<dbReference type="Proteomes" id="UP000199065">
    <property type="component" value="Unassembled WGS sequence"/>
</dbReference>
<keyword evidence="4" id="KW-1185">Reference proteome</keyword>
<sequence>MKSLKPATYVARAARRGGIISAAALSALALASCSAGQISQTADQVAAVDGASADTADGTIAVRDVTVLLDEKGQAALKFTAVNQDSSMKEHSLKSISVDGAPVKMAETKPLGRQCVLVGDSKAGLEQLTEPDAGCITHVETSLKNDNFAVGGVKPVTFVFDSGEITVDAAVAAPTLESGQFNREVGKGGAHEPHGEAPHGDAEKAEHK</sequence>